<organism evidence="1 2">
    <name type="scientific">Subtercola lobariae</name>
    <dbReference type="NCBI Taxonomy" id="1588641"/>
    <lineage>
        <taxon>Bacteria</taxon>
        <taxon>Bacillati</taxon>
        <taxon>Actinomycetota</taxon>
        <taxon>Actinomycetes</taxon>
        <taxon>Micrococcales</taxon>
        <taxon>Microbacteriaceae</taxon>
        <taxon>Subtercola</taxon>
    </lineage>
</organism>
<dbReference type="AlphaFoldDB" id="A0A917B280"/>
<comment type="caution">
    <text evidence="1">The sequence shown here is derived from an EMBL/GenBank/DDBJ whole genome shotgun (WGS) entry which is preliminary data.</text>
</comment>
<reference evidence="1 2" key="1">
    <citation type="journal article" date="2014" name="Int. J. Syst. Evol. Microbiol.">
        <title>Complete genome sequence of Corynebacterium casei LMG S-19264T (=DSM 44701T), isolated from a smear-ripened cheese.</title>
        <authorList>
            <consortium name="US DOE Joint Genome Institute (JGI-PGF)"/>
            <person name="Walter F."/>
            <person name="Albersmeier A."/>
            <person name="Kalinowski J."/>
            <person name="Ruckert C."/>
        </authorList>
    </citation>
    <scope>NUCLEOTIDE SEQUENCE [LARGE SCALE GENOMIC DNA]</scope>
    <source>
        <strain evidence="1 2">CGMCC 1.12976</strain>
    </source>
</reference>
<evidence type="ECO:0008006" key="3">
    <source>
        <dbReference type="Google" id="ProtNLM"/>
    </source>
</evidence>
<name>A0A917B280_9MICO</name>
<sequence length="88" mass="10000">MPADALATDTTTMLTCQSCGMPIETGPYCDHCTDEAGNLQSFDERFRRMALWQQKSHPTDSPEQVEKATLEYMAQLPAWREHPRVVAR</sequence>
<proteinExistence type="predicted"/>
<accession>A0A917B280</accession>
<dbReference type="Proteomes" id="UP000598775">
    <property type="component" value="Unassembled WGS sequence"/>
</dbReference>
<protein>
    <recommendedName>
        <fullName evidence="3">Zinc ribbon domain-containing protein</fullName>
    </recommendedName>
</protein>
<gene>
    <name evidence="1" type="ORF">GCM10011399_07980</name>
</gene>
<evidence type="ECO:0000313" key="1">
    <source>
        <dbReference type="EMBL" id="GGF16604.1"/>
    </source>
</evidence>
<keyword evidence="2" id="KW-1185">Reference proteome</keyword>
<evidence type="ECO:0000313" key="2">
    <source>
        <dbReference type="Proteomes" id="UP000598775"/>
    </source>
</evidence>
<dbReference type="EMBL" id="BMGP01000001">
    <property type="protein sequence ID" value="GGF16604.1"/>
    <property type="molecule type" value="Genomic_DNA"/>
</dbReference>